<evidence type="ECO:0000256" key="1">
    <source>
        <dbReference type="SAM" id="SignalP"/>
    </source>
</evidence>
<evidence type="ECO:0000259" key="2">
    <source>
        <dbReference type="Pfam" id="PF07007"/>
    </source>
</evidence>
<feature type="domain" description="Lysozyme inhibitor LprI-like N-terminal" evidence="2">
    <location>
        <begin position="26"/>
        <end position="125"/>
    </location>
</feature>
<name>A0A7D5D4X9_9PSED</name>
<dbReference type="Proteomes" id="UP000509568">
    <property type="component" value="Chromosome"/>
</dbReference>
<feature type="chain" id="PRO_5028896563" evidence="1">
    <location>
        <begin position="20"/>
        <end position="131"/>
    </location>
</feature>
<reference evidence="3 4" key="1">
    <citation type="submission" date="2020-06" db="EMBL/GenBank/DDBJ databases">
        <title>Pseudomonas eucalypticola sp. nov., an endophyte of Eucalyptus dunnii leaves with biocontrol ability of eucalyptus leaf blight.</title>
        <authorList>
            <person name="Liu Y."/>
            <person name="Song Z."/>
            <person name="Zeng H."/>
            <person name="Lu M."/>
            <person name="Wang X."/>
            <person name="Lian X."/>
            <person name="Zhang Q."/>
        </authorList>
    </citation>
    <scope>NUCLEOTIDE SEQUENCE [LARGE SCALE GENOMIC DNA]</scope>
    <source>
        <strain evidence="3 4">NP-1</strain>
    </source>
</reference>
<organism evidence="3 4">
    <name type="scientific">Pseudomonas eucalypticola</name>
    <dbReference type="NCBI Taxonomy" id="2599595"/>
    <lineage>
        <taxon>Bacteria</taxon>
        <taxon>Pseudomonadati</taxon>
        <taxon>Pseudomonadota</taxon>
        <taxon>Gammaproteobacteria</taxon>
        <taxon>Pseudomonadales</taxon>
        <taxon>Pseudomonadaceae</taxon>
        <taxon>Pseudomonas</taxon>
    </lineage>
</organism>
<dbReference type="PANTHER" id="PTHR39176:SF1">
    <property type="entry name" value="PERIPLASMIC PROTEIN"/>
    <property type="match status" value="1"/>
</dbReference>
<keyword evidence="4" id="KW-1185">Reference proteome</keyword>
<feature type="signal peptide" evidence="1">
    <location>
        <begin position="1"/>
        <end position="19"/>
    </location>
</feature>
<dbReference type="EMBL" id="CP056030">
    <property type="protein sequence ID" value="QKZ03274.1"/>
    <property type="molecule type" value="Genomic_DNA"/>
</dbReference>
<accession>A0A7D5D4X9</accession>
<dbReference type="Pfam" id="PF07007">
    <property type="entry name" value="LprI"/>
    <property type="match status" value="1"/>
</dbReference>
<proteinExistence type="predicted"/>
<dbReference type="KEGG" id="pez:HWQ56_05530"/>
<dbReference type="RefSeq" id="WP_176569984.1">
    <property type="nucleotide sequence ID" value="NZ_CP056030.1"/>
</dbReference>
<dbReference type="Gene3D" id="1.20.1270.180">
    <property type="match status" value="1"/>
</dbReference>
<dbReference type="AlphaFoldDB" id="A0A7D5D4X9"/>
<protein>
    <submittedName>
        <fullName evidence="3">DUF1311 domain-containing protein</fullName>
    </submittedName>
</protein>
<keyword evidence="1" id="KW-0732">Signal</keyword>
<gene>
    <name evidence="3" type="ORF">HWQ56_05530</name>
</gene>
<sequence length="131" mass="14528">MHPRHLLLTTLFMAFGALAAAPKPDCANASTTPEMTQCAALDADAAEAKLNATYKQLIQNLSQPDTESEQYSETRQKLQIAQRAWIKFRDADCEAIYQANSGGTLRGLAALGCKRNRAEQRTRELQDYLQP</sequence>
<dbReference type="PANTHER" id="PTHR39176">
    <property type="entry name" value="PERIPLASMIC PROTEIN-RELATED"/>
    <property type="match status" value="1"/>
</dbReference>
<evidence type="ECO:0000313" key="4">
    <source>
        <dbReference type="Proteomes" id="UP000509568"/>
    </source>
</evidence>
<dbReference type="InterPro" id="IPR009739">
    <property type="entry name" value="LprI-like_N"/>
</dbReference>
<evidence type="ECO:0000313" key="3">
    <source>
        <dbReference type="EMBL" id="QKZ03274.1"/>
    </source>
</evidence>